<feature type="transmembrane region" description="Helical" evidence="1">
    <location>
        <begin position="37"/>
        <end position="57"/>
    </location>
</feature>
<evidence type="ECO:0000313" key="3">
    <source>
        <dbReference type="Proteomes" id="UP000037460"/>
    </source>
</evidence>
<accession>A0A0M0JDY9</accession>
<feature type="transmembrane region" description="Helical" evidence="1">
    <location>
        <begin position="282"/>
        <end position="302"/>
    </location>
</feature>
<name>A0A0M0JDY9_9EUKA</name>
<gene>
    <name evidence="2" type="ORF">Ctob_006556</name>
</gene>
<reference evidence="3" key="1">
    <citation type="journal article" date="2015" name="PLoS Genet.">
        <title>Genome Sequence and Transcriptome Analyses of Chrysochromulina tobin: Metabolic Tools for Enhanced Algal Fitness in the Prominent Order Prymnesiales (Haptophyceae).</title>
        <authorList>
            <person name="Hovde B.T."/>
            <person name="Deodato C.R."/>
            <person name="Hunsperger H.M."/>
            <person name="Ryken S.A."/>
            <person name="Yost W."/>
            <person name="Jha R.K."/>
            <person name="Patterson J."/>
            <person name="Monnat R.J. Jr."/>
            <person name="Barlow S.B."/>
            <person name="Starkenburg S.R."/>
            <person name="Cattolico R.A."/>
        </authorList>
    </citation>
    <scope>NUCLEOTIDE SEQUENCE</scope>
    <source>
        <strain evidence="3">CCMP291</strain>
    </source>
</reference>
<keyword evidence="1" id="KW-0472">Membrane</keyword>
<proteinExistence type="predicted"/>
<dbReference type="PANTHER" id="PTHR35136">
    <property type="entry name" value="CYCLOEUCALENOL CYCLOISOMERASE"/>
    <property type="match status" value="1"/>
</dbReference>
<dbReference type="OrthoDB" id="2111841at2759"/>
<feature type="transmembrane region" description="Helical" evidence="1">
    <location>
        <begin position="177"/>
        <end position="196"/>
    </location>
</feature>
<evidence type="ECO:0000256" key="1">
    <source>
        <dbReference type="SAM" id="Phobius"/>
    </source>
</evidence>
<keyword evidence="3" id="KW-1185">Reference proteome</keyword>
<organism evidence="2 3">
    <name type="scientific">Chrysochromulina tobinii</name>
    <dbReference type="NCBI Taxonomy" id="1460289"/>
    <lineage>
        <taxon>Eukaryota</taxon>
        <taxon>Haptista</taxon>
        <taxon>Haptophyta</taxon>
        <taxon>Prymnesiophyceae</taxon>
        <taxon>Prymnesiales</taxon>
        <taxon>Chrysochromulinaceae</taxon>
        <taxon>Chrysochromulina</taxon>
    </lineage>
</organism>
<comment type="caution">
    <text evidence="2">The sequence shown here is derived from an EMBL/GenBank/DDBJ whole genome shotgun (WGS) entry which is preliminary data.</text>
</comment>
<feature type="transmembrane region" description="Helical" evidence="1">
    <location>
        <begin position="138"/>
        <end position="157"/>
    </location>
</feature>
<dbReference type="InterPro" id="IPR020532">
    <property type="entry name" value="Cycloeucalenol_cycloisomerase"/>
</dbReference>
<dbReference type="PANTHER" id="PTHR35136:SF1">
    <property type="entry name" value="CYCLOEUCALENOL CYCLOISOMERASE"/>
    <property type="match status" value="1"/>
</dbReference>
<keyword evidence="1" id="KW-1133">Transmembrane helix</keyword>
<keyword evidence="1" id="KW-0812">Transmembrane</keyword>
<protein>
    <recommendedName>
        <fullName evidence="4">Cycloeucalenol cycloisomerase</fullName>
    </recommendedName>
</protein>
<sequence length="325" mass="35445">MSVAISVAPSFTSLWDMVFAPPPPPASQLRGPPAESLAIFAALGAALLALVAAQTTAKTTDTWKPHWLPPSGEKRAYEVWVLKYSVVWMGAFAVIIAGQLYEQFDALGYFVVCGGLAAPLLLQPLFFPPRAAGHALRAQLWIAIFGFIGNYWYTHYFYCVLRAKYTMPAWRLNDVPIAMYAGTHFYFTSYHVLANLPIRRVRSTFAPGTARTCLELGLVLAMSYATAFMETLTISNFPYYDFENRSMAYTVGSAFYGLYFVVSFPIYFALDEPDAALPSPGAALVEVALSSLGAGMAVLLLLDAARLAVVGVPLTITGTLWEVTG</sequence>
<feature type="transmembrane region" description="Helical" evidence="1">
    <location>
        <begin position="77"/>
        <end position="101"/>
    </location>
</feature>
<evidence type="ECO:0008006" key="4">
    <source>
        <dbReference type="Google" id="ProtNLM"/>
    </source>
</evidence>
<dbReference type="Proteomes" id="UP000037460">
    <property type="component" value="Unassembled WGS sequence"/>
</dbReference>
<feature type="transmembrane region" description="Helical" evidence="1">
    <location>
        <begin position="247"/>
        <end position="270"/>
    </location>
</feature>
<dbReference type="EMBL" id="JWZX01003051">
    <property type="protein sequence ID" value="KOO24809.1"/>
    <property type="molecule type" value="Genomic_DNA"/>
</dbReference>
<evidence type="ECO:0000313" key="2">
    <source>
        <dbReference type="EMBL" id="KOO24809.1"/>
    </source>
</evidence>
<feature type="transmembrane region" description="Helical" evidence="1">
    <location>
        <begin position="107"/>
        <end position="126"/>
    </location>
</feature>
<dbReference type="GO" id="GO:0047793">
    <property type="term" value="F:cycloeucalenol cycloisomerase activity"/>
    <property type="evidence" value="ECO:0007669"/>
    <property type="project" value="InterPro"/>
</dbReference>
<dbReference type="AlphaFoldDB" id="A0A0M0JDY9"/>